<dbReference type="Proteomes" id="UP001477672">
    <property type="component" value="Unassembled WGS sequence"/>
</dbReference>
<keyword evidence="2" id="KW-0812">Transmembrane</keyword>
<evidence type="ECO:0000256" key="2">
    <source>
        <dbReference type="SAM" id="Phobius"/>
    </source>
</evidence>
<feature type="region of interest" description="Disordered" evidence="1">
    <location>
        <begin position="1"/>
        <end position="31"/>
    </location>
</feature>
<dbReference type="EMBL" id="JBBMFA010000058">
    <property type="protein sequence ID" value="MEQ2519526.1"/>
    <property type="molecule type" value="Genomic_DNA"/>
</dbReference>
<accession>A0ABV1GCQ0</accession>
<organism evidence="3 4">
    <name type="scientific">Ruthenibacterium intestinale</name>
    <dbReference type="NCBI Taxonomy" id="3133163"/>
    <lineage>
        <taxon>Bacteria</taxon>
        <taxon>Bacillati</taxon>
        <taxon>Bacillota</taxon>
        <taxon>Clostridia</taxon>
        <taxon>Eubacteriales</taxon>
        <taxon>Oscillospiraceae</taxon>
        <taxon>Ruthenibacterium</taxon>
    </lineage>
</organism>
<comment type="caution">
    <text evidence="3">The sequence shown here is derived from an EMBL/GenBank/DDBJ whole genome shotgun (WGS) entry which is preliminary data.</text>
</comment>
<evidence type="ECO:0000313" key="3">
    <source>
        <dbReference type="EMBL" id="MEQ2519526.1"/>
    </source>
</evidence>
<keyword evidence="2" id="KW-0472">Membrane</keyword>
<dbReference type="RefSeq" id="WP_349214957.1">
    <property type="nucleotide sequence ID" value="NZ_JBBMFA010000058.1"/>
</dbReference>
<evidence type="ECO:0000313" key="4">
    <source>
        <dbReference type="Proteomes" id="UP001477672"/>
    </source>
</evidence>
<evidence type="ECO:0000256" key="1">
    <source>
        <dbReference type="SAM" id="MobiDB-lite"/>
    </source>
</evidence>
<name>A0ABV1GCQ0_9FIRM</name>
<protein>
    <submittedName>
        <fullName evidence="3">Uncharacterized protein</fullName>
    </submittedName>
</protein>
<feature type="transmembrane region" description="Helical" evidence="2">
    <location>
        <begin position="76"/>
        <end position="98"/>
    </location>
</feature>
<keyword evidence="4" id="KW-1185">Reference proteome</keyword>
<proteinExistence type="predicted"/>
<sequence>MPENAKHKQRRAEKTELHPSGSSSKKDNKKKAYPYKDTLCFANSEIKIRKAQQKRSAKNSTFRPVLVKFKKIEIGISYVSVAALPLFFVRMMSTARLVRGGIRRIFRYAVPDFEAQQPSSSSPLVTDQSRICRCKGARRFQHFIRSNFLSGCPIQ</sequence>
<gene>
    <name evidence="3" type="ORF">WMO24_03650</name>
</gene>
<keyword evidence="2" id="KW-1133">Transmembrane helix</keyword>
<feature type="compositionally biased region" description="Basic and acidic residues" evidence="1">
    <location>
        <begin position="1"/>
        <end position="17"/>
    </location>
</feature>
<reference evidence="3 4" key="1">
    <citation type="submission" date="2024-03" db="EMBL/GenBank/DDBJ databases">
        <title>Human intestinal bacterial collection.</title>
        <authorList>
            <person name="Pauvert C."/>
            <person name="Hitch T.C.A."/>
            <person name="Clavel T."/>
        </authorList>
    </citation>
    <scope>NUCLEOTIDE SEQUENCE [LARGE SCALE GENOMIC DNA]</scope>
    <source>
        <strain evidence="3 4">CLA-JM-H11</strain>
    </source>
</reference>